<name>A0A2P2NC90_RHIMU</name>
<protein>
    <submittedName>
        <fullName evidence="1">Uncharacterized protein</fullName>
    </submittedName>
</protein>
<sequence>MDGTCRPSHLLIYNNMCSTSI</sequence>
<accession>A0A2P2NC90</accession>
<dbReference type="AlphaFoldDB" id="A0A2P2NC90"/>
<reference evidence="1" key="1">
    <citation type="submission" date="2018-02" db="EMBL/GenBank/DDBJ databases">
        <title>Rhizophora mucronata_Transcriptome.</title>
        <authorList>
            <person name="Meera S.P."/>
            <person name="Sreeshan A."/>
            <person name="Augustine A."/>
        </authorList>
    </citation>
    <scope>NUCLEOTIDE SEQUENCE</scope>
    <source>
        <tissue evidence="1">Leaf</tissue>
    </source>
</reference>
<evidence type="ECO:0000313" key="1">
    <source>
        <dbReference type="EMBL" id="MBX40054.1"/>
    </source>
</evidence>
<dbReference type="EMBL" id="GGEC01059570">
    <property type="protein sequence ID" value="MBX40054.1"/>
    <property type="molecule type" value="Transcribed_RNA"/>
</dbReference>
<proteinExistence type="predicted"/>
<organism evidence="1">
    <name type="scientific">Rhizophora mucronata</name>
    <name type="common">Asiatic mangrove</name>
    <dbReference type="NCBI Taxonomy" id="61149"/>
    <lineage>
        <taxon>Eukaryota</taxon>
        <taxon>Viridiplantae</taxon>
        <taxon>Streptophyta</taxon>
        <taxon>Embryophyta</taxon>
        <taxon>Tracheophyta</taxon>
        <taxon>Spermatophyta</taxon>
        <taxon>Magnoliopsida</taxon>
        <taxon>eudicotyledons</taxon>
        <taxon>Gunneridae</taxon>
        <taxon>Pentapetalae</taxon>
        <taxon>rosids</taxon>
        <taxon>fabids</taxon>
        <taxon>Malpighiales</taxon>
        <taxon>Rhizophoraceae</taxon>
        <taxon>Rhizophora</taxon>
    </lineage>
</organism>